<evidence type="ECO:0000313" key="1">
    <source>
        <dbReference type="EMBL" id="TVT39282.1"/>
    </source>
</evidence>
<evidence type="ECO:0008006" key="3">
    <source>
        <dbReference type="Google" id="ProtNLM"/>
    </source>
</evidence>
<dbReference type="AlphaFoldDB" id="A0A558BS01"/>
<dbReference type="EMBL" id="VMRJ01000004">
    <property type="protein sequence ID" value="TVT39282.1"/>
    <property type="molecule type" value="Genomic_DNA"/>
</dbReference>
<accession>A0A558BS01</accession>
<dbReference type="Proteomes" id="UP000317624">
    <property type="component" value="Unassembled WGS sequence"/>
</dbReference>
<protein>
    <recommendedName>
        <fullName evidence="3">PAS fold-4 domain-containing protein</fullName>
    </recommendedName>
</protein>
<gene>
    <name evidence="1" type="ORF">FNT36_16630</name>
</gene>
<proteinExistence type="predicted"/>
<keyword evidence="2" id="KW-1185">Reference proteome</keyword>
<dbReference type="SUPFAM" id="SSF55785">
    <property type="entry name" value="PYP-like sensor domain (PAS domain)"/>
    <property type="match status" value="1"/>
</dbReference>
<name>A0A558BS01_9BACT</name>
<dbReference type="OrthoDB" id="9808408at2"/>
<sequence length="79" mass="8591">MSATGPSAPLAQQLRALETVPDSYIVVSPELVILAASNAYLADTLKQRDKLVGRYLFDAFPGNPDAPYANAVRNWRNSL</sequence>
<dbReference type="InterPro" id="IPR035965">
    <property type="entry name" value="PAS-like_dom_sf"/>
</dbReference>
<reference evidence="1 2" key="1">
    <citation type="submission" date="2019-07" db="EMBL/GenBank/DDBJ databases">
        <title>Hymenobacter sp. straun FUR1 Genome sequencing and assembly.</title>
        <authorList>
            <person name="Chhetri G."/>
        </authorList>
    </citation>
    <scope>NUCLEOTIDE SEQUENCE [LARGE SCALE GENOMIC DNA]</scope>
    <source>
        <strain evidence="1 2">Fur1</strain>
    </source>
</reference>
<organism evidence="1 2">
    <name type="scientific">Hymenobacter setariae</name>
    <dbReference type="NCBI Taxonomy" id="2594794"/>
    <lineage>
        <taxon>Bacteria</taxon>
        <taxon>Pseudomonadati</taxon>
        <taxon>Bacteroidota</taxon>
        <taxon>Cytophagia</taxon>
        <taxon>Cytophagales</taxon>
        <taxon>Hymenobacteraceae</taxon>
        <taxon>Hymenobacter</taxon>
    </lineage>
</organism>
<comment type="caution">
    <text evidence="1">The sequence shown here is derived from an EMBL/GenBank/DDBJ whole genome shotgun (WGS) entry which is preliminary data.</text>
</comment>
<evidence type="ECO:0000313" key="2">
    <source>
        <dbReference type="Proteomes" id="UP000317624"/>
    </source>
</evidence>
<dbReference type="Gene3D" id="3.30.450.20">
    <property type="entry name" value="PAS domain"/>
    <property type="match status" value="1"/>
</dbReference>
<dbReference type="RefSeq" id="WP_144849990.1">
    <property type="nucleotide sequence ID" value="NZ_VMRJ01000004.1"/>
</dbReference>